<feature type="chain" id="PRO_5017938670" evidence="2">
    <location>
        <begin position="19"/>
        <end position="193"/>
    </location>
</feature>
<keyword evidence="2" id="KW-0732">Signal</keyword>
<dbReference type="RefSeq" id="WP_124925300.1">
    <property type="nucleotide sequence ID" value="NZ_BMOH01000003.1"/>
</dbReference>
<keyword evidence="1" id="KW-0472">Membrane</keyword>
<dbReference type="EMBL" id="RQXV01000002">
    <property type="protein sequence ID" value="RRD00717.1"/>
    <property type="molecule type" value="Genomic_DNA"/>
</dbReference>
<name>A0A3P1SU22_9GAMM</name>
<gene>
    <name evidence="3" type="ORF">EHS89_06440</name>
</gene>
<proteinExistence type="predicted"/>
<dbReference type="Proteomes" id="UP000267535">
    <property type="component" value="Unassembled WGS sequence"/>
</dbReference>
<evidence type="ECO:0000313" key="4">
    <source>
        <dbReference type="Proteomes" id="UP000267535"/>
    </source>
</evidence>
<feature type="signal peptide" evidence="2">
    <location>
        <begin position="1"/>
        <end position="18"/>
    </location>
</feature>
<keyword evidence="1" id="KW-1133">Transmembrane helix</keyword>
<keyword evidence="1" id="KW-0812">Transmembrane</keyword>
<sequence length="193" mass="20483">MRKTLLLVLTLMACPAFAHNIVGGVYAIGSLIEGEVGFSDGIMAQAGVPVIITDGKGNKLGEVQVEEEGLFSFEATRQIDHHFSIDLGSGHVLNTLLPADELPDSLGGSTPTETAATVSSANTSAVSLNDVDSVALQQMIERAVSKQVKPLRKELQAYKEKASLQDILGGIGYIFGLCGIGIWLRQRKSESQS</sequence>
<evidence type="ECO:0000256" key="1">
    <source>
        <dbReference type="SAM" id="Phobius"/>
    </source>
</evidence>
<feature type="transmembrane region" description="Helical" evidence="1">
    <location>
        <begin position="167"/>
        <end position="184"/>
    </location>
</feature>
<organism evidence="3 4">
    <name type="scientific">Amphritea balenae</name>
    <dbReference type="NCBI Taxonomy" id="452629"/>
    <lineage>
        <taxon>Bacteria</taxon>
        <taxon>Pseudomonadati</taxon>
        <taxon>Pseudomonadota</taxon>
        <taxon>Gammaproteobacteria</taxon>
        <taxon>Oceanospirillales</taxon>
        <taxon>Oceanospirillaceae</taxon>
        <taxon>Amphritea</taxon>
    </lineage>
</organism>
<keyword evidence="4" id="KW-1185">Reference proteome</keyword>
<reference evidence="3 4" key="1">
    <citation type="submission" date="2018-11" db="EMBL/GenBank/DDBJ databases">
        <title>The draft genome sequence of Amphritea balenae JAMM 1525T.</title>
        <authorList>
            <person name="Fang Z."/>
            <person name="Zhang Y."/>
            <person name="Han X."/>
        </authorList>
    </citation>
    <scope>NUCLEOTIDE SEQUENCE [LARGE SCALE GENOMIC DNA]</scope>
    <source>
        <strain evidence="3 4">JAMM 1525</strain>
    </source>
</reference>
<evidence type="ECO:0000256" key="2">
    <source>
        <dbReference type="SAM" id="SignalP"/>
    </source>
</evidence>
<accession>A0A3P1SU22</accession>
<comment type="caution">
    <text evidence="3">The sequence shown here is derived from an EMBL/GenBank/DDBJ whole genome shotgun (WGS) entry which is preliminary data.</text>
</comment>
<dbReference type="AlphaFoldDB" id="A0A3P1SU22"/>
<evidence type="ECO:0000313" key="3">
    <source>
        <dbReference type="EMBL" id="RRD00717.1"/>
    </source>
</evidence>
<dbReference type="OrthoDB" id="8447011at2"/>
<protein>
    <submittedName>
        <fullName evidence="3">Cobalt ABC transporter permease</fullName>
    </submittedName>
</protein>